<gene>
    <name evidence="2" type="ORF">FPFC_040520</name>
</gene>
<name>A0A3F3H548_9LACO</name>
<feature type="transmembrane region" description="Helical" evidence="1">
    <location>
        <begin position="6"/>
        <end position="27"/>
    </location>
</feature>
<dbReference type="OrthoDB" id="7995400at2"/>
<dbReference type="EMBL" id="DF968066">
    <property type="protein sequence ID" value="GAP03060.1"/>
    <property type="molecule type" value="Genomic_DNA"/>
</dbReference>
<feature type="transmembrane region" description="Helical" evidence="1">
    <location>
        <begin position="68"/>
        <end position="88"/>
    </location>
</feature>
<feature type="transmembrane region" description="Helical" evidence="1">
    <location>
        <begin position="109"/>
        <end position="134"/>
    </location>
</feature>
<dbReference type="STRING" id="220714.SAMN05660469_0895"/>
<feature type="transmembrane region" description="Helical" evidence="1">
    <location>
        <begin position="175"/>
        <end position="193"/>
    </location>
</feature>
<keyword evidence="1" id="KW-0472">Membrane</keyword>
<keyword evidence="1" id="KW-1133">Transmembrane helix</keyword>
<dbReference type="Proteomes" id="UP000061227">
    <property type="component" value="Unassembled WGS sequence"/>
</dbReference>
<keyword evidence="3" id="KW-1185">Reference proteome</keyword>
<protein>
    <submittedName>
        <fullName evidence="2">Permease, cadmium resistance protein</fullName>
    </submittedName>
</protein>
<proteinExistence type="predicted"/>
<feature type="transmembrane region" description="Helical" evidence="1">
    <location>
        <begin position="39"/>
        <end position="62"/>
    </location>
</feature>
<sequence>MLATLLTGLFSYLGTTSDYFVILILLFATFRQGNQVRPIVIGAYLGNVLLVLISLLIGGLLKQVPAEWALGFLGLVPIVLGLRNYLAGEGEDEGAAFVERVKGRQDGRVIWTVVLMTLAGCGADNLALYIPYFSLADWTVLPWVFLLFAGILTGALILAYRVARIKRIQAVFERFGDLIQLIVYVVLGIYILFEAGTVTEILSLL</sequence>
<accession>A0A3F3H548</accession>
<dbReference type="AlphaFoldDB" id="A0A3F3H548"/>
<organism evidence="2 3">
    <name type="scientific">Fructobacillus pseudoficulneus</name>
    <dbReference type="NCBI Taxonomy" id="220714"/>
    <lineage>
        <taxon>Bacteria</taxon>
        <taxon>Bacillati</taxon>
        <taxon>Bacillota</taxon>
        <taxon>Bacilli</taxon>
        <taxon>Lactobacillales</taxon>
        <taxon>Lactobacillaceae</taxon>
        <taxon>Fructobacillus</taxon>
    </lineage>
</organism>
<feature type="transmembrane region" description="Helical" evidence="1">
    <location>
        <begin position="140"/>
        <end position="163"/>
    </location>
</feature>
<reference evidence="2 3" key="1">
    <citation type="journal article" date="2015" name="BMC Genomics">
        <title>Comparative genomics of Fructobacillus spp. and Leuconostoc spp. reveals niche-specific evolution of Fructobacillus spp.</title>
        <authorList>
            <person name="Endo A."/>
            <person name="Tanizawa Y."/>
            <person name="Tanaka N."/>
            <person name="Maeno S."/>
            <person name="Kumar H."/>
            <person name="Shiwa Y."/>
            <person name="Okada S."/>
            <person name="Yoshikawa H."/>
            <person name="Dicks L."/>
            <person name="Nakagawa J."/>
            <person name="Arita M."/>
        </authorList>
    </citation>
    <scope>NUCLEOTIDE SEQUENCE [LARGE SCALE GENOMIC DNA]</scope>
    <source>
        <strain evidence="2 3">DSM 15468</strain>
    </source>
</reference>
<evidence type="ECO:0000256" key="1">
    <source>
        <dbReference type="SAM" id="Phobius"/>
    </source>
</evidence>
<dbReference type="InterPro" id="IPR004676">
    <property type="entry name" value="Cd-R_transporter"/>
</dbReference>
<evidence type="ECO:0000313" key="2">
    <source>
        <dbReference type="EMBL" id="GAP03060.1"/>
    </source>
</evidence>
<dbReference type="RefSeq" id="WP_059378327.1">
    <property type="nucleotide sequence ID" value="NZ_DF968066.1"/>
</dbReference>
<keyword evidence="1" id="KW-0812">Transmembrane</keyword>
<dbReference type="Pfam" id="PF03596">
    <property type="entry name" value="Cad"/>
    <property type="match status" value="1"/>
</dbReference>
<evidence type="ECO:0000313" key="3">
    <source>
        <dbReference type="Proteomes" id="UP000061227"/>
    </source>
</evidence>